<proteinExistence type="predicted"/>
<keyword evidence="2" id="KW-0472">Membrane</keyword>
<sequence length="137" mass="13833">MSATALTTEEAQSASAPLRRFALVLAVAYMLVLQALLGGLASGAHAAGSLTVDAFGQTLCLGARGDPAAPANPSSHTPDCCTTGCQTAATPSLLPPTAATAALPVAHRLARQAPPRPARLARAPERSPRHARAPPRA</sequence>
<dbReference type="Proteomes" id="UP001143370">
    <property type="component" value="Unassembled WGS sequence"/>
</dbReference>
<keyword evidence="2" id="KW-1133">Transmembrane helix</keyword>
<organism evidence="3 4">
    <name type="scientific">Ancylobacter dichloromethanicus</name>
    <dbReference type="NCBI Taxonomy" id="518825"/>
    <lineage>
        <taxon>Bacteria</taxon>
        <taxon>Pseudomonadati</taxon>
        <taxon>Pseudomonadota</taxon>
        <taxon>Alphaproteobacteria</taxon>
        <taxon>Hyphomicrobiales</taxon>
        <taxon>Xanthobacteraceae</taxon>
        <taxon>Ancylobacter</taxon>
    </lineage>
</organism>
<keyword evidence="2" id="KW-0812">Transmembrane</keyword>
<reference evidence="3" key="1">
    <citation type="journal article" date="2014" name="Int. J. Syst. Evol. Microbiol.">
        <title>Complete genome sequence of Corynebacterium casei LMG S-19264T (=DSM 44701T), isolated from a smear-ripened cheese.</title>
        <authorList>
            <consortium name="US DOE Joint Genome Institute (JGI-PGF)"/>
            <person name="Walter F."/>
            <person name="Albersmeier A."/>
            <person name="Kalinowski J."/>
            <person name="Ruckert C."/>
        </authorList>
    </citation>
    <scope>NUCLEOTIDE SEQUENCE</scope>
    <source>
        <strain evidence="3">VKM B-2484</strain>
    </source>
</reference>
<feature type="region of interest" description="Disordered" evidence="1">
    <location>
        <begin position="109"/>
        <end position="137"/>
    </location>
</feature>
<name>A0A9W6J933_9HYPH</name>
<dbReference type="RefSeq" id="WP_213371219.1">
    <property type="nucleotide sequence ID" value="NZ_BSFJ01000018.1"/>
</dbReference>
<protein>
    <recommendedName>
        <fullName evidence="5">DUF2946 domain-containing protein</fullName>
    </recommendedName>
</protein>
<reference evidence="3" key="2">
    <citation type="submission" date="2023-01" db="EMBL/GenBank/DDBJ databases">
        <authorList>
            <person name="Sun Q."/>
            <person name="Evtushenko L."/>
        </authorList>
    </citation>
    <scope>NUCLEOTIDE SEQUENCE</scope>
    <source>
        <strain evidence="3">VKM B-2484</strain>
    </source>
</reference>
<feature type="compositionally biased region" description="Low complexity" evidence="1">
    <location>
        <begin position="109"/>
        <end position="121"/>
    </location>
</feature>
<accession>A0A9W6J933</accession>
<keyword evidence="4" id="KW-1185">Reference proteome</keyword>
<dbReference type="EMBL" id="BSFJ01000018">
    <property type="protein sequence ID" value="GLK72637.1"/>
    <property type="molecule type" value="Genomic_DNA"/>
</dbReference>
<evidence type="ECO:0008006" key="5">
    <source>
        <dbReference type="Google" id="ProtNLM"/>
    </source>
</evidence>
<evidence type="ECO:0000313" key="3">
    <source>
        <dbReference type="EMBL" id="GLK72637.1"/>
    </source>
</evidence>
<evidence type="ECO:0000256" key="1">
    <source>
        <dbReference type="SAM" id="MobiDB-lite"/>
    </source>
</evidence>
<evidence type="ECO:0000313" key="4">
    <source>
        <dbReference type="Proteomes" id="UP001143370"/>
    </source>
</evidence>
<evidence type="ECO:0000256" key="2">
    <source>
        <dbReference type="SAM" id="Phobius"/>
    </source>
</evidence>
<feature type="transmembrane region" description="Helical" evidence="2">
    <location>
        <begin position="21"/>
        <end position="41"/>
    </location>
</feature>
<gene>
    <name evidence="3" type="ORF">GCM10017643_27530</name>
</gene>
<comment type="caution">
    <text evidence="3">The sequence shown here is derived from an EMBL/GenBank/DDBJ whole genome shotgun (WGS) entry which is preliminary data.</text>
</comment>
<dbReference type="AlphaFoldDB" id="A0A9W6J933"/>